<proteinExistence type="predicted"/>
<gene>
    <name evidence="2" type="primary">Ubxn1</name>
    <name evidence="2" type="ORF">g.130245</name>
</gene>
<sequence length="140" mass="16711">MQILINMGFPREAVKRALFYTYNQGLECATKWLMDHITDNNFAEPFVPSRHDFNSEISIERAFIICRVLVQRIKDVSVNYNLNVIPNFYDTAKSTNGMVYVKFNDYEFYPQYIVYYREHNLSQYADPYSCNFNYKYGIDQ</sequence>
<dbReference type="PROSITE" id="PS50030">
    <property type="entry name" value="UBA"/>
    <property type="match status" value="1"/>
</dbReference>
<evidence type="ECO:0000313" key="2">
    <source>
        <dbReference type="EMBL" id="MBY22572.1"/>
    </source>
</evidence>
<protein>
    <submittedName>
        <fullName evidence="2">UBX domain-containing protein 1</fullName>
    </submittedName>
</protein>
<dbReference type="SUPFAM" id="SSF46934">
    <property type="entry name" value="UBA-like"/>
    <property type="match status" value="1"/>
</dbReference>
<name>A0A2S2NZT6_SCHGA</name>
<dbReference type="InterPro" id="IPR009060">
    <property type="entry name" value="UBA-like_sf"/>
</dbReference>
<reference evidence="2" key="1">
    <citation type="submission" date="2018-04" db="EMBL/GenBank/DDBJ databases">
        <title>Transcriptome of Schizaphis graminum biotype I.</title>
        <authorList>
            <person name="Scully E.D."/>
            <person name="Geib S.M."/>
            <person name="Palmer N.A."/>
            <person name="Koch K."/>
            <person name="Bradshaw J."/>
            <person name="Heng-Moss T."/>
            <person name="Sarath G."/>
        </authorList>
    </citation>
    <scope>NUCLEOTIDE SEQUENCE</scope>
</reference>
<dbReference type="SMART" id="SM00165">
    <property type="entry name" value="UBA"/>
    <property type="match status" value="1"/>
</dbReference>
<feature type="domain" description="UBA" evidence="1">
    <location>
        <begin position="1"/>
        <end position="36"/>
    </location>
</feature>
<dbReference type="Gene3D" id="3.90.228.10">
    <property type="match status" value="1"/>
</dbReference>
<organism evidence="2">
    <name type="scientific">Schizaphis graminum</name>
    <name type="common">Green bug aphid</name>
    <dbReference type="NCBI Taxonomy" id="13262"/>
    <lineage>
        <taxon>Eukaryota</taxon>
        <taxon>Metazoa</taxon>
        <taxon>Ecdysozoa</taxon>
        <taxon>Arthropoda</taxon>
        <taxon>Hexapoda</taxon>
        <taxon>Insecta</taxon>
        <taxon>Pterygota</taxon>
        <taxon>Neoptera</taxon>
        <taxon>Paraneoptera</taxon>
        <taxon>Hemiptera</taxon>
        <taxon>Sternorrhyncha</taxon>
        <taxon>Aphidomorpha</taxon>
        <taxon>Aphidoidea</taxon>
        <taxon>Aphididae</taxon>
        <taxon>Aphidini</taxon>
        <taxon>Schizaphis</taxon>
    </lineage>
</organism>
<dbReference type="Gene3D" id="1.10.8.10">
    <property type="entry name" value="DNA helicase RuvA subunit, C-terminal domain"/>
    <property type="match status" value="1"/>
</dbReference>
<accession>A0A2S2NZT6</accession>
<dbReference type="AlphaFoldDB" id="A0A2S2NZT6"/>
<evidence type="ECO:0000259" key="1">
    <source>
        <dbReference type="PROSITE" id="PS50030"/>
    </source>
</evidence>
<dbReference type="EMBL" id="GGMR01009953">
    <property type="protein sequence ID" value="MBY22572.1"/>
    <property type="molecule type" value="Transcribed_RNA"/>
</dbReference>
<dbReference type="InterPro" id="IPR015940">
    <property type="entry name" value="UBA"/>
</dbReference>
<dbReference type="Pfam" id="PF22562">
    <property type="entry name" value="UBA_7"/>
    <property type="match status" value="1"/>
</dbReference>